<evidence type="ECO:0000256" key="1">
    <source>
        <dbReference type="SAM" id="Phobius"/>
    </source>
</evidence>
<accession>A0A919IT20</accession>
<keyword evidence="1" id="KW-1133">Transmembrane helix</keyword>
<feature type="transmembrane region" description="Helical" evidence="1">
    <location>
        <begin position="321"/>
        <end position="344"/>
    </location>
</feature>
<feature type="transmembrane region" description="Helical" evidence="1">
    <location>
        <begin position="85"/>
        <end position="103"/>
    </location>
</feature>
<feature type="transmembrane region" description="Helical" evidence="1">
    <location>
        <begin position="444"/>
        <end position="460"/>
    </location>
</feature>
<dbReference type="RefSeq" id="WP_239175834.1">
    <property type="nucleotide sequence ID" value="NZ_BAAAUC010000080.1"/>
</dbReference>
<protein>
    <recommendedName>
        <fullName evidence="4">Integral membrane protein</fullName>
    </recommendedName>
</protein>
<dbReference type="Proteomes" id="UP000619479">
    <property type="component" value="Unassembled WGS sequence"/>
</dbReference>
<dbReference type="AlphaFoldDB" id="A0A919IT20"/>
<feature type="transmembrane region" description="Helical" evidence="1">
    <location>
        <begin position="242"/>
        <end position="275"/>
    </location>
</feature>
<feature type="transmembrane region" description="Helical" evidence="1">
    <location>
        <begin position="467"/>
        <end position="484"/>
    </location>
</feature>
<evidence type="ECO:0000313" key="2">
    <source>
        <dbReference type="EMBL" id="GID70908.1"/>
    </source>
</evidence>
<keyword evidence="1" id="KW-0472">Membrane</keyword>
<feature type="transmembrane region" description="Helical" evidence="1">
    <location>
        <begin position="115"/>
        <end position="133"/>
    </location>
</feature>
<dbReference type="EMBL" id="BOMH01000088">
    <property type="protein sequence ID" value="GID70908.1"/>
    <property type="molecule type" value="Genomic_DNA"/>
</dbReference>
<sequence length="487" mass="50977">MRMPLTARRPDGGDAGRGDGVRTRLRAWLPTGPGTGILSKPDRWAAVVALALVAAAVLVGAALGWAGHPVHAPAAPLFAHVMPHVGPGTPFAVVIAILVINWGPALAERLPWRRLLLAGWVASVAWTFALALVDGWQRGVAGRLTTPFEYLSEVPRVTDARAMLRGFTDHILLFSPDNWAEHVSAHPPGVLLVFVGLDRLGLRGGGWAGVFCILVGAAATAAVAVTLRALGDEAAARAAVPFLVLFPGAVWVGVSADGMFMGAAATALALFAVGLTRPSRWCAVLGGAGLAGCAYLSYGLVLLVLPAGAVIVAARARRWSMLAWAVLGAGVVTGAFTWLGFEWWEGYRLVKVRYYQGLATARAYSYWVWGNLAALAVSAGPAAAPVLRRAVVQVKAAVRLRAAPPGLTVQFGAARTAPVLLCLGGIAAAVAADLSGLSKAEVERIWLPFAIWLPAAAALLPASDRRGWLWLQAGTALLVNHLVLTNW</sequence>
<comment type="caution">
    <text evidence="2">The sequence shown here is derived from an EMBL/GenBank/DDBJ whole genome shotgun (WGS) entry which is preliminary data.</text>
</comment>
<proteinExistence type="predicted"/>
<reference evidence="2" key="1">
    <citation type="submission" date="2021-01" db="EMBL/GenBank/DDBJ databases">
        <title>Whole genome shotgun sequence of Actinoplanes cyaneus NBRC 14990.</title>
        <authorList>
            <person name="Komaki H."/>
            <person name="Tamura T."/>
        </authorList>
    </citation>
    <scope>NUCLEOTIDE SEQUENCE</scope>
    <source>
        <strain evidence="2">NBRC 14990</strain>
    </source>
</reference>
<feature type="transmembrane region" description="Helical" evidence="1">
    <location>
        <begin position="207"/>
        <end position="230"/>
    </location>
</feature>
<feature type="transmembrane region" description="Helical" evidence="1">
    <location>
        <begin position="295"/>
        <end position="314"/>
    </location>
</feature>
<gene>
    <name evidence="2" type="ORF">Acy02nite_87890</name>
</gene>
<evidence type="ECO:0008006" key="4">
    <source>
        <dbReference type="Google" id="ProtNLM"/>
    </source>
</evidence>
<feature type="transmembrane region" description="Helical" evidence="1">
    <location>
        <begin position="407"/>
        <end position="432"/>
    </location>
</feature>
<name>A0A919IT20_9ACTN</name>
<evidence type="ECO:0000313" key="3">
    <source>
        <dbReference type="Proteomes" id="UP000619479"/>
    </source>
</evidence>
<keyword evidence="1" id="KW-0812">Transmembrane</keyword>
<feature type="transmembrane region" description="Helical" evidence="1">
    <location>
        <begin position="44"/>
        <end position="65"/>
    </location>
</feature>
<organism evidence="2 3">
    <name type="scientific">Actinoplanes cyaneus</name>
    <dbReference type="NCBI Taxonomy" id="52696"/>
    <lineage>
        <taxon>Bacteria</taxon>
        <taxon>Bacillati</taxon>
        <taxon>Actinomycetota</taxon>
        <taxon>Actinomycetes</taxon>
        <taxon>Micromonosporales</taxon>
        <taxon>Micromonosporaceae</taxon>
        <taxon>Actinoplanes</taxon>
    </lineage>
</organism>
<keyword evidence="3" id="KW-1185">Reference proteome</keyword>
<feature type="transmembrane region" description="Helical" evidence="1">
    <location>
        <begin position="364"/>
        <end position="387"/>
    </location>
</feature>